<organism evidence="2 3">
    <name type="scientific">Streptomyces aidingensis</name>
    <dbReference type="NCBI Taxonomy" id="910347"/>
    <lineage>
        <taxon>Bacteria</taxon>
        <taxon>Bacillati</taxon>
        <taxon>Actinomycetota</taxon>
        <taxon>Actinomycetes</taxon>
        <taxon>Kitasatosporales</taxon>
        <taxon>Streptomycetaceae</taxon>
        <taxon>Streptomyces</taxon>
    </lineage>
</organism>
<feature type="coiled-coil region" evidence="1">
    <location>
        <begin position="9"/>
        <end position="36"/>
    </location>
</feature>
<dbReference type="EMBL" id="FOLM01000008">
    <property type="protein sequence ID" value="SFD02336.1"/>
    <property type="molecule type" value="Genomic_DNA"/>
</dbReference>
<dbReference type="Proteomes" id="UP000199207">
    <property type="component" value="Unassembled WGS sequence"/>
</dbReference>
<keyword evidence="1" id="KW-0175">Coiled coil</keyword>
<sequence length="138" mass="14784">MGTPLRIYVSEEEAEADRLEQLARQLREELLLLEADDIEDVVPLATGGPAPPGSRAVGVVEIGALLVTLSKSAGALRDIIGLLRSWRGRRASRPTIRLELGGDVLEISEATEEQVAGTYELFISRHAARSQGGEKGPG</sequence>
<accession>A0A1I1NY51</accession>
<dbReference type="RefSeq" id="WP_217652508.1">
    <property type="nucleotide sequence ID" value="NZ_FOLM01000008.1"/>
</dbReference>
<protein>
    <submittedName>
        <fullName evidence="2">Uncharacterized protein</fullName>
    </submittedName>
</protein>
<name>A0A1I1NY51_9ACTN</name>
<proteinExistence type="predicted"/>
<reference evidence="2 3" key="1">
    <citation type="submission" date="2016-10" db="EMBL/GenBank/DDBJ databases">
        <authorList>
            <person name="de Groot N.N."/>
        </authorList>
    </citation>
    <scope>NUCLEOTIDE SEQUENCE [LARGE SCALE GENOMIC DNA]</scope>
    <source>
        <strain evidence="2 3">CGMCC 4.5739</strain>
    </source>
</reference>
<keyword evidence="3" id="KW-1185">Reference proteome</keyword>
<gene>
    <name evidence="2" type="ORF">SAMN05421773_108223</name>
</gene>
<evidence type="ECO:0000313" key="2">
    <source>
        <dbReference type="EMBL" id="SFD02336.1"/>
    </source>
</evidence>
<dbReference type="STRING" id="910347.SAMN05421773_108223"/>
<evidence type="ECO:0000313" key="3">
    <source>
        <dbReference type="Proteomes" id="UP000199207"/>
    </source>
</evidence>
<evidence type="ECO:0000256" key="1">
    <source>
        <dbReference type="SAM" id="Coils"/>
    </source>
</evidence>
<dbReference type="AlphaFoldDB" id="A0A1I1NY51"/>